<dbReference type="Proteomes" id="UP000284605">
    <property type="component" value="Unassembled WGS sequence"/>
</dbReference>
<accession>A0A418WDV9</accession>
<sequence>MAPLTLSSPIGDIQIVNEPMHSFGSADNSRAYRREHNLCDGSVRASYGIIVDGDPIVVIGVDRAMPIHSHSALVWGDRLHIALGSRIACFSLNPFVMLRAVEADAVMCFGLHFSTAHSALICHGELQISRLSADGDILWQAGGRDIFTGEFALRPACIEARDFNNAAYRFRYEDGALI</sequence>
<reference evidence="1 2" key="1">
    <citation type="submission" date="2018-09" db="EMBL/GenBank/DDBJ databases">
        <authorList>
            <person name="Zhu H."/>
        </authorList>
    </citation>
    <scope>NUCLEOTIDE SEQUENCE [LARGE SCALE GENOMIC DNA]</scope>
    <source>
        <strain evidence="1 2">K1W22B-8</strain>
    </source>
</reference>
<evidence type="ECO:0000313" key="2">
    <source>
        <dbReference type="Proteomes" id="UP000284605"/>
    </source>
</evidence>
<protein>
    <submittedName>
        <fullName evidence="1">Uncharacterized protein</fullName>
    </submittedName>
</protein>
<gene>
    <name evidence="1" type="ORF">D3874_15270</name>
</gene>
<organism evidence="1 2">
    <name type="scientific">Oleomonas cavernae</name>
    <dbReference type="NCBI Taxonomy" id="2320859"/>
    <lineage>
        <taxon>Bacteria</taxon>
        <taxon>Pseudomonadati</taxon>
        <taxon>Pseudomonadota</taxon>
        <taxon>Alphaproteobacteria</taxon>
        <taxon>Acetobacterales</taxon>
        <taxon>Acetobacteraceae</taxon>
        <taxon>Oleomonas</taxon>
    </lineage>
</organism>
<name>A0A418WDV9_9PROT</name>
<dbReference type="AlphaFoldDB" id="A0A418WDV9"/>
<dbReference type="OrthoDB" id="334526at2"/>
<keyword evidence="2" id="KW-1185">Reference proteome</keyword>
<comment type="caution">
    <text evidence="1">The sequence shown here is derived from an EMBL/GenBank/DDBJ whole genome shotgun (WGS) entry which is preliminary data.</text>
</comment>
<dbReference type="RefSeq" id="WP_147385684.1">
    <property type="nucleotide sequence ID" value="NZ_QYUK01000011.1"/>
</dbReference>
<evidence type="ECO:0000313" key="1">
    <source>
        <dbReference type="EMBL" id="RJF88207.1"/>
    </source>
</evidence>
<dbReference type="EMBL" id="QYUK01000011">
    <property type="protein sequence ID" value="RJF88207.1"/>
    <property type="molecule type" value="Genomic_DNA"/>
</dbReference>
<proteinExistence type="predicted"/>